<reference evidence="3 4" key="1">
    <citation type="submission" date="2020-08" db="EMBL/GenBank/DDBJ databases">
        <title>Genomic Encyclopedia of Type Strains, Phase III (KMG-III): the genomes of soil and plant-associated and newly described type strains.</title>
        <authorList>
            <person name="Whitman W."/>
        </authorList>
    </citation>
    <scope>NUCLEOTIDE SEQUENCE [LARGE SCALE GENOMIC DNA]</scope>
    <source>
        <strain evidence="3 4">CECT 8712</strain>
    </source>
</reference>
<keyword evidence="2" id="KW-0732">Signal</keyword>
<dbReference type="PANTHER" id="PTHR36220:SF1">
    <property type="entry name" value="GAMMA TUBULIN COMPLEX COMPONENT C-TERMINAL DOMAIN-CONTAINING PROTEIN"/>
    <property type="match status" value="1"/>
</dbReference>
<organism evidence="3 4">
    <name type="scientific">Nocardiopsis algeriensis</name>
    <dbReference type="NCBI Taxonomy" id="1478215"/>
    <lineage>
        <taxon>Bacteria</taxon>
        <taxon>Bacillati</taxon>
        <taxon>Actinomycetota</taxon>
        <taxon>Actinomycetes</taxon>
        <taxon>Streptosporangiales</taxon>
        <taxon>Nocardiopsidaceae</taxon>
        <taxon>Nocardiopsis</taxon>
    </lineage>
</organism>
<dbReference type="EMBL" id="JACHJO010000007">
    <property type="protein sequence ID" value="MBB6120603.1"/>
    <property type="molecule type" value="Genomic_DNA"/>
</dbReference>
<keyword evidence="4" id="KW-1185">Reference proteome</keyword>
<dbReference type="Gene3D" id="2.130.10.130">
    <property type="entry name" value="Integrin alpha, N-terminal"/>
    <property type="match status" value="2"/>
</dbReference>
<gene>
    <name evidence="3" type="ORF">FHS13_002560</name>
</gene>
<evidence type="ECO:0008006" key="5">
    <source>
        <dbReference type="Google" id="ProtNLM"/>
    </source>
</evidence>
<protein>
    <recommendedName>
        <fullName evidence="5">FG-GAP repeat protein</fullName>
    </recommendedName>
</protein>
<dbReference type="InterPro" id="IPR028994">
    <property type="entry name" value="Integrin_alpha_N"/>
</dbReference>
<feature type="chain" id="PRO_5032771145" description="FG-GAP repeat protein" evidence="2">
    <location>
        <begin position="28"/>
        <end position="514"/>
    </location>
</feature>
<dbReference type="InterPro" id="IPR013519">
    <property type="entry name" value="Int_alpha_beta-p"/>
</dbReference>
<dbReference type="PANTHER" id="PTHR36220">
    <property type="entry name" value="UNNAMED PRODUCT"/>
    <property type="match status" value="1"/>
</dbReference>
<comment type="caution">
    <text evidence="3">The sequence shown here is derived from an EMBL/GenBank/DDBJ whole genome shotgun (WGS) entry which is preliminary data.</text>
</comment>
<dbReference type="SUPFAM" id="SSF69318">
    <property type="entry name" value="Integrin alpha N-terminal domain"/>
    <property type="match status" value="1"/>
</dbReference>
<proteinExistence type="predicted"/>
<dbReference type="PROSITE" id="PS51470">
    <property type="entry name" value="FG_GAP"/>
    <property type="match status" value="1"/>
</dbReference>
<evidence type="ECO:0000256" key="2">
    <source>
        <dbReference type="SAM" id="SignalP"/>
    </source>
</evidence>
<evidence type="ECO:0000313" key="3">
    <source>
        <dbReference type="EMBL" id="MBB6120603.1"/>
    </source>
</evidence>
<evidence type="ECO:0000256" key="1">
    <source>
        <dbReference type="SAM" id="MobiDB-lite"/>
    </source>
</evidence>
<sequence>MRRPLPRAAAAATAAVLAALLPVSASADPRPSSLPSCEGGTNPESDFDGDGIPDLVVGDPDAAVGGAERAGRITVVYGGETETTVLEQGQGAVPGKPEDGDRFGEVLDTFDHDQDGCTDLVVGLPFETVNGRAEAGMVMIIYGSALGLGWSAPTEVWTQDTPGFGGGPEAGDWFGHSVAAGHTLSGEPYMVIGIPGESVGTTEKAGYVQYVRGNAMAAFHQNTDGIPGEAEAQDRYGYEVAANGTHIVVGAPGEAIGEEDYAGGVNFFSHTMVDGRPRYLRTFNQGSTITGLSGDIVEAGDRTGTSIDMIDVIPSEGTDPESLIAISSPGEDLGTTSREVQDTGFVHVFRMKADATLEQIYEADLGSTDADARQDGAFFGQRVRLVDTAPGSPATGTSVKLVVGAPGHGTGSERASGLIQVHHPLGGDPSQSFDVARADHTALGPAVPGAYLGMSFSVTADNLYVATAFDDGDPGAVHAAPWNGLETGSADWRTWRPGQDGVPEGGRAFGAGLL</sequence>
<feature type="signal peptide" evidence="2">
    <location>
        <begin position="1"/>
        <end position="27"/>
    </location>
</feature>
<accession>A0A841IPL2</accession>
<dbReference type="SMART" id="SM00191">
    <property type="entry name" value="Int_alpha"/>
    <property type="match status" value="4"/>
</dbReference>
<dbReference type="AlphaFoldDB" id="A0A841IPL2"/>
<dbReference type="RefSeq" id="WP_184291833.1">
    <property type="nucleotide sequence ID" value="NZ_JACHJO010000007.1"/>
</dbReference>
<dbReference type="Proteomes" id="UP000536604">
    <property type="component" value="Unassembled WGS sequence"/>
</dbReference>
<feature type="region of interest" description="Disordered" evidence="1">
    <location>
        <begin position="24"/>
        <end position="58"/>
    </location>
</feature>
<name>A0A841IPL2_9ACTN</name>
<evidence type="ECO:0000313" key="4">
    <source>
        <dbReference type="Proteomes" id="UP000536604"/>
    </source>
</evidence>